<dbReference type="EMBL" id="QOUX01000039">
    <property type="protein sequence ID" value="RXJ00372.1"/>
    <property type="molecule type" value="Genomic_DNA"/>
</dbReference>
<comment type="subcellular location">
    <subcellularLocation>
        <location evidence="1">Cytoplasm</location>
    </subcellularLocation>
</comment>
<feature type="modified residue" description="4-aspartylphosphate" evidence="8">
    <location>
        <position position="54"/>
    </location>
</feature>
<keyword evidence="5" id="KW-0805">Transcription regulation</keyword>
<dbReference type="PANTHER" id="PTHR42713:SF3">
    <property type="entry name" value="TRANSCRIPTIONAL REGULATORY PROTEIN HPTR"/>
    <property type="match status" value="1"/>
</dbReference>
<feature type="domain" description="Response regulatory" evidence="10">
    <location>
        <begin position="2"/>
        <end position="120"/>
    </location>
</feature>
<dbReference type="Pfam" id="PF12833">
    <property type="entry name" value="HTH_18"/>
    <property type="match status" value="1"/>
</dbReference>
<dbReference type="AlphaFoldDB" id="A0A4V1LGD4"/>
<dbReference type="CDD" id="cd17536">
    <property type="entry name" value="REC_YesN-like"/>
    <property type="match status" value="1"/>
</dbReference>
<dbReference type="Pfam" id="PF00072">
    <property type="entry name" value="Response_reg"/>
    <property type="match status" value="1"/>
</dbReference>
<dbReference type="GO" id="GO:0000160">
    <property type="term" value="P:phosphorelay signal transduction system"/>
    <property type="evidence" value="ECO:0007669"/>
    <property type="project" value="UniProtKB-KW"/>
</dbReference>
<keyword evidence="4" id="KW-0902">Two-component regulatory system</keyword>
<feature type="domain" description="HTH araC/xylS-type" evidence="9">
    <location>
        <begin position="152"/>
        <end position="250"/>
    </location>
</feature>
<accession>A0A4V1LGD4</accession>
<dbReference type="OrthoDB" id="9788446at2"/>
<evidence type="ECO:0000256" key="8">
    <source>
        <dbReference type="PROSITE-ProRule" id="PRU00169"/>
    </source>
</evidence>
<keyword evidence="6" id="KW-0238">DNA-binding</keyword>
<dbReference type="Gene3D" id="3.40.50.2300">
    <property type="match status" value="1"/>
</dbReference>
<organism evidence="11 12">
    <name type="scientific">Anaerobacillus alkaliphilus</name>
    <dbReference type="NCBI Taxonomy" id="1548597"/>
    <lineage>
        <taxon>Bacteria</taxon>
        <taxon>Bacillati</taxon>
        <taxon>Bacillota</taxon>
        <taxon>Bacilli</taxon>
        <taxon>Bacillales</taxon>
        <taxon>Bacillaceae</taxon>
        <taxon>Anaerobacillus</taxon>
    </lineage>
</organism>
<dbReference type="InterPro" id="IPR018062">
    <property type="entry name" value="HTH_AraC-typ_CS"/>
</dbReference>
<dbReference type="InterPro" id="IPR009057">
    <property type="entry name" value="Homeodomain-like_sf"/>
</dbReference>
<keyword evidence="7" id="KW-0804">Transcription</keyword>
<evidence type="ECO:0000259" key="10">
    <source>
        <dbReference type="PROSITE" id="PS50110"/>
    </source>
</evidence>
<dbReference type="GO" id="GO:0043565">
    <property type="term" value="F:sequence-specific DNA binding"/>
    <property type="evidence" value="ECO:0007669"/>
    <property type="project" value="InterPro"/>
</dbReference>
<sequence>MKAIIVDDEVHVREGIRLLALWDIFGITDIYEAVDGDEAISLIQKHKPSIIFTDMKMPNKDGISLLKWIQEQQSLTSKTIVISGYDDYQYMRKAITYGSFDYILKPIDPEILNETLEKAVTQLIEEEKKRKLSNVNPFKEAIFLEEEHSSIHEIEAFIRDNYQKEIKLQEISERFFLSREYISRKFKQVYGETISDYVLKIRIENAKVLLKNPTIKVYEISSMIGYQDDKYFRKVFKKQTGITPTEFRNQNER</sequence>
<evidence type="ECO:0000313" key="11">
    <source>
        <dbReference type="EMBL" id="RXJ00372.1"/>
    </source>
</evidence>
<dbReference type="InterPro" id="IPR011006">
    <property type="entry name" value="CheY-like_superfamily"/>
</dbReference>
<dbReference type="Proteomes" id="UP000290649">
    <property type="component" value="Unassembled WGS sequence"/>
</dbReference>
<evidence type="ECO:0000256" key="4">
    <source>
        <dbReference type="ARBA" id="ARBA00023012"/>
    </source>
</evidence>
<name>A0A4V1LGD4_9BACI</name>
<keyword evidence="12" id="KW-1185">Reference proteome</keyword>
<evidence type="ECO:0000313" key="12">
    <source>
        <dbReference type="Proteomes" id="UP000290649"/>
    </source>
</evidence>
<dbReference type="PROSITE" id="PS50110">
    <property type="entry name" value="RESPONSE_REGULATORY"/>
    <property type="match status" value="1"/>
</dbReference>
<evidence type="ECO:0000259" key="9">
    <source>
        <dbReference type="PROSITE" id="PS01124"/>
    </source>
</evidence>
<dbReference type="InterPro" id="IPR020449">
    <property type="entry name" value="Tscrpt_reg_AraC-type_HTH"/>
</dbReference>
<gene>
    <name evidence="11" type="ORF">DS745_12640</name>
</gene>
<evidence type="ECO:0000256" key="1">
    <source>
        <dbReference type="ARBA" id="ARBA00004496"/>
    </source>
</evidence>
<dbReference type="SMART" id="SM00342">
    <property type="entry name" value="HTH_ARAC"/>
    <property type="match status" value="1"/>
</dbReference>
<dbReference type="Gene3D" id="1.10.10.60">
    <property type="entry name" value="Homeodomain-like"/>
    <property type="match status" value="2"/>
</dbReference>
<dbReference type="PROSITE" id="PS01124">
    <property type="entry name" value="HTH_ARAC_FAMILY_2"/>
    <property type="match status" value="1"/>
</dbReference>
<evidence type="ECO:0000256" key="5">
    <source>
        <dbReference type="ARBA" id="ARBA00023015"/>
    </source>
</evidence>
<dbReference type="SUPFAM" id="SSF52172">
    <property type="entry name" value="CheY-like"/>
    <property type="match status" value="1"/>
</dbReference>
<dbReference type="InterPro" id="IPR001789">
    <property type="entry name" value="Sig_transdc_resp-reg_receiver"/>
</dbReference>
<evidence type="ECO:0000256" key="2">
    <source>
        <dbReference type="ARBA" id="ARBA00022490"/>
    </source>
</evidence>
<dbReference type="SMART" id="SM00448">
    <property type="entry name" value="REC"/>
    <property type="match status" value="1"/>
</dbReference>
<dbReference type="SUPFAM" id="SSF46689">
    <property type="entry name" value="Homeodomain-like"/>
    <property type="match status" value="2"/>
</dbReference>
<evidence type="ECO:0000256" key="6">
    <source>
        <dbReference type="ARBA" id="ARBA00023125"/>
    </source>
</evidence>
<dbReference type="GO" id="GO:0005737">
    <property type="term" value="C:cytoplasm"/>
    <property type="evidence" value="ECO:0007669"/>
    <property type="project" value="UniProtKB-SubCell"/>
</dbReference>
<dbReference type="RefSeq" id="WP_129078590.1">
    <property type="nucleotide sequence ID" value="NZ_QOUX01000039.1"/>
</dbReference>
<keyword evidence="3 8" id="KW-0597">Phosphoprotein</keyword>
<keyword evidence="2" id="KW-0963">Cytoplasm</keyword>
<dbReference type="PANTHER" id="PTHR42713">
    <property type="entry name" value="HISTIDINE KINASE-RELATED"/>
    <property type="match status" value="1"/>
</dbReference>
<reference evidence="11 12" key="1">
    <citation type="journal article" date="2019" name="Int. J. Syst. Evol. Microbiol.">
        <title>Anaerobacillus alkaliphilus sp. nov., a novel alkaliphilic and moderately halophilic bacterium.</title>
        <authorList>
            <person name="Borsodi A.K."/>
            <person name="Aszalos J.M."/>
            <person name="Bihari P."/>
            <person name="Nagy I."/>
            <person name="Schumann P."/>
            <person name="Sproer C."/>
            <person name="Kovacs A.L."/>
            <person name="Boka K."/>
            <person name="Dobosy P."/>
            <person name="Ovari M."/>
            <person name="Szili-Kovacs T."/>
            <person name="Toth E."/>
        </authorList>
    </citation>
    <scope>NUCLEOTIDE SEQUENCE [LARGE SCALE GENOMIC DNA]</scope>
    <source>
        <strain evidence="11 12">B16-10</strain>
    </source>
</reference>
<dbReference type="InterPro" id="IPR051552">
    <property type="entry name" value="HptR"/>
</dbReference>
<evidence type="ECO:0000256" key="3">
    <source>
        <dbReference type="ARBA" id="ARBA00022553"/>
    </source>
</evidence>
<proteinExistence type="predicted"/>
<comment type="caution">
    <text evidence="11">The sequence shown here is derived from an EMBL/GenBank/DDBJ whole genome shotgun (WGS) entry which is preliminary data.</text>
</comment>
<protein>
    <submittedName>
        <fullName evidence="11">Response regulator</fullName>
    </submittedName>
</protein>
<evidence type="ECO:0000256" key="7">
    <source>
        <dbReference type="ARBA" id="ARBA00023163"/>
    </source>
</evidence>
<dbReference type="GO" id="GO:0003700">
    <property type="term" value="F:DNA-binding transcription factor activity"/>
    <property type="evidence" value="ECO:0007669"/>
    <property type="project" value="InterPro"/>
</dbReference>
<dbReference type="PROSITE" id="PS00041">
    <property type="entry name" value="HTH_ARAC_FAMILY_1"/>
    <property type="match status" value="1"/>
</dbReference>
<dbReference type="InterPro" id="IPR018060">
    <property type="entry name" value="HTH_AraC"/>
</dbReference>
<dbReference type="PRINTS" id="PR00032">
    <property type="entry name" value="HTHARAC"/>
</dbReference>